<dbReference type="RefSeq" id="WP_008909110.1">
    <property type="nucleotide sequence ID" value="NZ_CAKP01000096.1"/>
</dbReference>
<keyword evidence="2" id="KW-1185">Reference proteome</keyword>
<protein>
    <recommendedName>
        <fullName evidence="3">Preprotein translocase subunit SecB</fullName>
    </recommendedName>
</protein>
<dbReference type="eggNOG" id="ENOG5033ZXC">
    <property type="taxonomic scope" value="Bacteria"/>
</dbReference>
<evidence type="ECO:0000313" key="2">
    <source>
        <dbReference type="Proteomes" id="UP000007652"/>
    </source>
</evidence>
<gene>
    <name evidence="1" type="ORF">CAAU_1768</name>
</gene>
<dbReference type="STRING" id="857293.CAAU_1768"/>
<dbReference type="Proteomes" id="UP000007652">
    <property type="component" value="Unassembled WGS sequence"/>
</dbReference>
<evidence type="ECO:0000313" key="1">
    <source>
        <dbReference type="EMBL" id="CCJ33852.1"/>
    </source>
</evidence>
<sequence>MIDANKIIANFQMIASRVVKFELETKEVDEGNEKVNVKNEFDYDIINIEEFNDAYFGVVQFKTTFIAKKGKSVLFKILIVYEGKFIGNKNHLKFDDFKNMLELNGVVALSQLTRSYILSATALAGINPPVRIPMINVHMLKNIKENNKNKQ</sequence>
<dbReference type="SUPFAM" id="SSF54611">
    <property type="entry name" value="SecB-like"/>
    <property type="match status" value="1"/>
</dbReference>
<proteinExistence type="predicted"/>
<dbReference type="OrthoDB" id="1716470at2"/>
<dbReference type="Gene3D" id="3.10.420.10">
    <property type="entry name" value="SecB-like"/>
    <property type="match status" value="1"/>
</dbReference>
<reference evidence="1 2" key="1">
    <citation type="journal article" date="2011" name="J. Bacteriol.">
        <title>Draft genome sequence of Caloramator australicus strain RC3T, a thermoanaerobe from the Great Artesian Basin of Australia.</title>
        <authorList>
            <person name="Ogg C.D."/>
            <person name="Patel B.K.C."/>
        </authorList>
    </citation>
    <scope>NUCLEOTIDE SEQUENCE [LARGE SCALE GENOMIC DNA]</scope>
    <source>
        <strain evidence="1 2">RC3</strain>
    </source>
</reference>
<organism evidence="1 2">
    <name type="scientific">Caloramator australicus RC3</name>
    <dbReference type="NCBI Taxonomy" id="857293"/>
    <lineage>
        <taxon>Bacteria</taxon>
        <taxon>Bacillati</taxon>
        <taxon>Bacillota</taxon>
        <taxon>Clostridia</taxon>
        <taxon>Eubacteriales</taxon>
        <taxon>Clostridiaceae</taxon>
        <taxon>Caloramator</taxon>
    </lineage>
</organism>
<accession>I7J5M1</accession>
<name>I7J5M1_9CLOT</name>
<dbReference type="InterPro" id="IPR035958">
    <property type="entry name" value="SecB-like_sf"/>
</dbReference>
<dbReference type="EMBL" id="CAKP01000096">
    <property type="protein sequence ID" value="CCJ33852.1"/>
    <property type="molecule type" value="Genomic_DNA"/>
</dbReference>
<evidence type="ECO:0008006" key="3">
    <source>
        <dbReference type="Google" id="ProtNLM"/>
    </source>
</evidence>
<comment type="caution">
    <text evidence="1">The sequence shown here is derived from an EMBL/GenBank/DDBJ whole genome shotgun (WGS) entry which is preliminary data.</text>
</comment>
<dbReference type="AlphaFoldDB" id="I7J5M1"/>